<dbReference type="RefSeq" id="WP_185072585.1">
    <property type="nucleotide sequence ID" value="NZ_JACHMB010000001.1"/>
</dbReference>
<proteinExistence type="predicted"/>
<evidence type="ECO:0000313" key="2">
    <source>
        <dbReference type="Proteomes" id="UP000579153"/>
    </source>
</evidence>
<organism evidence="1 2">
    <name type="scientific">Nonomuraea jabiensis</name>
    <dbReference type="NCBI Taxonomy" id="882448"/>
    <lineage>
        <taxon>Bacteria</taxon>
        <taxon>Bacillati</taxon>
        <taxon>Actinomycetota</taxon>
        <taxon>Actinomycetes</taxon>
        <taxon>Streptosporangiales</taxon>
        <taxon>Streptosporangiaceae</taxon>
        <taxon>Nonomuraea</taxon>
    </lineage>
</organism>
<gene>
    <name evidence="1" type="ORF">HD596_005999</name>
</gene>
<sequence length="185" mass="19945">MRVGIAHHFGWAVAVTASADHQVVDRRRIELIEPGVPAAPIHHDGRRLDDAAVSALVARVRASAARATSAALDDLASALPEPIVSLSLRAWPLDFPDDIAVQRRAPYEARADSVMYRQILAEAAHARGWAVHFYDAKDVEDQAAGILAERATEVLHGPRATLGPPWAKDHRTALAATIMAATPRP</sequence>
<keyword evidence="2" id="KW-1185">Reference proteome</keyword>
<evidence type="ECO:0000313" key="1">
    <source>
        <dbReference type="EMBL" id="MBB5779243.1"/>
    </source>
</evidence>
<name>A0A7W9G8S5_9ACTN</name>
<reference evidence="1 2" key="1">
    <citation type="submission" date="2020-08" db="EMBL/GenBank/DDBJ databases">
        <title>Sequencing the genomes of 1000 actinobacteria strains.</title>
        <authorList>
            <person name="Klenk H.-P."/>
        </authorList>
    </citation>
    <scope>NUCLEOTIDE SEQUENCE [LARGE SCALE GENOMIC DNA]</scope>
    <source>
        <strain evidence="1 2">DSM 45507</strain>
    </source>
</reference>
<comment type="caution">
    <text evidence="1">The sequence shown here is derived from an EMBL/GenBank/DDBJ whole genome shotgun (WGS) entry which is preliminary data.</text>
</comment>
<accession>A0A7W9G8S5</accession>
<dbReference type="AlphaFoldDB" id="A0A7W9G8S5"/>
<dbReference type="Proteomes" id="UP000579153">
    <property type="component" value="Unassembled WGS sequence"/>
</dbReference>
<dbReference type="EMBL" id="JACHMB010000001">
    <property type="protein sequence ID" value="MBB5779243.1"/>
    <property type="molecule type" value="Genomic_DNA"/>
</dbReference>
<protein>
    <submittedName>
        <fullName evidence="1">Uncharacterized protein</fullName>
    </submittedName>
</protein>